<dbReference type="AlphaFoldDB" id="A0A2C9WIZ3"/>
<protein>
    <submittedName>
        <fullName evidence="1">Uncharacterized protein</fullName>
    </submittedName>
</protein>
<accession>A0A2C9WIZ3</accession>
<gene>
    <name evidence="1" type="ORF">MANES_01G001300</name>
</gene>
<name>A0A2C9WIZ3_MANES</name>
<proteinExistence type="predicted"/>
<evidence type="ECO:0000313" key="1">
    <source>
        <dbReference type="EMBL" id="OAY59068.1"/>
    </source>
</evidence>
<reference evidence="1" key="1">
    <citation type="submission" date="2016-02" db="EMBL/GenBank/DDBJ databases">
        <title>WGS assembly of Manihot esculenta.</title>
        <authorList>
            <person name="Bredeson J.V."/>
            <person name="Prochnik S.E."/>
            <person name="Lyons J.B."/>
            <person name="Schmutz J."/>
            <person name="Grimwood J."/>
            <person name="Vrebalov J."/>
            <person name="Bart R.S."/>
            <person name="Amuge T."/>
            <person name="Ferguson M.E."/>
            <person name="Green R."/>
            <person name="Putnam N."/>
            <person name="Stites J."/>
            <person name="Rounsley S."/>
            <person name="Rokhsar D.S."/>
        </authorList>
    </citation>
    <scope>NUCLEOTIDE SEQUENCE [LARGE SCALE GENOMIC DNA]</scope>
    <source>
        <tissue evidence="1">Leaf</tissue>
    </source>
</reference>
<dbReference type="EMBL" id="CM004387">
    <property type="protein sequence ID" value="OAY59068.1"/>
    <property type="molecule type" value="Genomic_DNA"/>
</dbReference>
<sequence>MAHLHPLSLKPYRHYPLKPISISTYRNRLTLGDPYSSNKLEPHARHTHFISSIFSPPIILFPPSPLFAAD</sequence>
<organism evidence="1">
    <name type="scientific">Manihot esculenta</name>
    <name type="common">Cassava</name>
    <name type="synonym">Jatropha manihot</name>
    <dbReference type="NCBI Taxonomy" id="3983"/>
    <lineage>
        <taxon>Eukaryota</taxon>
        <taxon>Viridiplantae</taxon>
        <taxon>Streptophyta</taxon>
        <taxon>Embryophyta</taxon>
        <taxon>Tracheophyta</taxon>
        <taxon>Spermatophyta</taxon>
        <taxon>Magnoliopsida</taxon>
        <taxon>eudicotyledons</taxon>
        <taxon>Gunneridae</taxon>
        <taxon>Pentapetalae</taxon>
        <taxon>rosids</taxon>
        <taxon>fabids</taxon>
        <taxon>Malpighiales</taxon>
        <taxon>Euphorbiaceae</taxon>
        <taxon>Crotonoideae</taxon>
        <taxon>Manihoteae</taxon>
        <taxon>Manihot</taxon>
    </lineage>
</organism>